<evidence type="ECO:0008006" key="3">
    <source>
        <dbReference type="Google" id="ProtNLM"/>
    </source>
</evidence>
<proteinExistence type="predicted"/>
<keyword evidence="2" id="KW-1185">Reference proteome</keyword>
<protein>
    <recommendedName>
        <fullName evidence="3">Bacterial mobilisation domain-containing protein</fullName>
    </recommendedName>
</protein>
<name>A0A1Q5ZVB0_9SPHI</name>
<reference evidence="1 2" key="1">
    <citation type="submission" date="2016-11" db="EMBL/GenBank/DDBJ databases">
        <title>Whole Genome Sequencing of Mucilaginibacter polytrichastri RG4-7(T) isolated from the moss sample.</title>
        <authorList>
            <person name="Li Y."/>
        </authorList>
    </citation>
    <scope>NUCLEOTIDE SEQUENCE [LARGE SCALE GENOMIC DNA]</scope>
    <source>
        <strain evidence="1 2">RG4-7</strain>
    </source>
</reference>
<comment type="caution">
    <text evidence="1">The sequence shown here is derived from an EMBL/GenBank/DDBJ whole genome shotgun (WGS) entry which is preliminary data.</text>
</comment>
<dbReference type="InterPro" id="IPR045788">
    <property type="entry name" value="MobC_2"/>
</dbReference>
<dbReference type="EMBL" id="MPPL01000001">
    <property type="protein sequence ID" value="OKS85714.1"/>
    <property type="molecule type" value="Genomic_DNA"/>
</dbReference>
<organism evidence="1 2">
    <name type="scientific">Mucilaginibacter polytrichastri</name>
    <dbReference type="NCBI Taxonomy" id="1302689"/>
    <lineage>
        <taxon>Bacteria</taxon>
        <taxon>Pseudomonadati</taxon>
        <taxon>Bacteroidota</taxon>
        <taxon>Sphingobacteriia</taxon>
        <taxon>Sphingobacteriales</taxon>
        <taxon>Sphingobacteriaceae</taxon>
        <taxon>Mucilaginibacter</taxon>
    </lineage>
</organism>
<dbReference type="Proteomes" id="UP000186720">
    <property type="component" value="Unassembled WGS sequence"/>
</dbReference>
<dbReference type="AlphaFoldDB" id="A0A1Q5ZVB0"/>
<dbReference type="STRING" id="1302689.RG47T_1160"/>
<dbReference type="Pfam" id="PF19514">
    <property type="entry name" value="MobC_2"/>
    <property type="match status" value="1"/>
</dbReference>
<evidence type="ECO:0000313" key="2">
    <source>
        <dbReference type="Proteomes" id="UP000186720"/>
    </source>
</evidence>
<evidence type="ECO:0000313" key="1">
    <source>
        <dbReference type="EMBL" id="OKS85714.1"/>
    </source>
</evidence>
<accession>A0A1Q5ZVB0</accession>
<sequence>MINDDVMENESSNRTRRVIFRLTPEEYAKIERKAKASTCNKLSDYLRHCLFEKPVVTVYRNGSADDFITETGRLCSELNAIGNNFNQVVKRLHTLPQAVEFKGWLMTFEIEKRTLFNKIEEIKNHIQKVSESWLR</sequence>
<gene>
    <name evidence="1" type="ORF">RG47T_1160</name>
</gene>